<evidence type="ECO:0000313" key="2">
    <source>
        <dbReference type="EMBL" id="GCL37052.1"/>
    </source>
</evidence>
<dbReference type="EMBL" id="BJCE01000060">
    <property type="protein sequence ID" value="GCL37052.1"/>
    <property type="molecule type" value="Genomic_DNA"/>
</dbReference>
<dbReference type="AlphaFoldDB" id="A0A479ZXW2"/>
<keyword evidence="3" id="KW-1185">Reference proteome</keyword>
<accession>A0A479ZXW2</accession>
<comment type="caution">
    <text evidence="2">The sequence shown here is derived from an EMBL/GenBank/DDBJ whole genome shotgun (WGS) entry which is preliminary data.</text>
</comment>
<feature type="chain" id="PRO_5019779506" evidence="1">
    <location>
        <begin position="24"/>
        <end position="217"/>
    </location>
</feature>
<proteinExistence type="predicted"/>
<dbReference type="RefSeq" id="WP_307722518.1">
    <property type="nucleotide sequence ID" value="NZ_BJCE01000060.1"/>
</dbReference>
<feature type="signal peptide" evidence="1">
    <location>
        <begin position="1"/>
        <end position="23"/>
    </location>
</feature>
<protein>
    <submittedName>
        <fullName evidence="2">Uncharacterized protein</fullName>
    </submittedName>
</protein>
<keyword evidence="1" id="KW-0732">Signal</keyword>
<gene>
    <name evidence="2" type="ORF">SR1949_21590</name>
</gene>
<dbReference type="Proteomes" id="UP000300142">
    <property type="component" value="Unassembled WGS sequence"/>
</dbReference>
<reference evidence="3" key="1">
    <citation type="submission" date="2019-02" db="EMBL/GenBank/DDBJ databases">
        <title>Draft genome sequence of Sphaerospermopsis reniformis NIES-1949.</title>
        <authorList>
            <person name="Yamaguchi H."/>
            <person name="Suzuki S."/>
            <person name="Kawachi M."/>
        </authorList>
    </citation>
    <scope>NUCLEOTIDE SEQUENCE [LARGE SCALE GENOMIC DNA]</scope>
    <source>
        <strain evidence="3">NIES-1949</strain>
    </source>
</reference>
<name>A0A479ZXW2_9CYAN</name>
<sequence length="217" mass="23894">MRKIFVGLSLSLTLGFTPSFALALEYKSQLDLSQSVDSVAGENIFYTKAMQLVQQQIYLIARLEQALSSSDPNRMRSVRGQLTVYTHSVETFLKRQYPSPKTLCTAKGDLSQQSDLTVQLTDSQLQIYCSLYAANQELLKLSPVTDRLLSRRGELGLVRKLPLVSGERKSDLVISIAPVQRPDLSKPATPFIPKEPNLTSSPLPVVGSPAKTAIAKL</sequence>
<evidence type="ECO:0000313" key="3">
    <source>
        <dbReference type="Proteomes" id="UP000300142"/>
    </source>
</evidence>
<organism evidence="2 3">
    <name type="scientific">Sphaerospermopsis reniformis</name>
    <dbReference type="NCBI Taxonomy" id="531300"/>
    <lineage>
        <taxon>Bacteria</taxon>
        <taxon>Bacillati</taxon>
        <taxon>Cyanobacteriota</taxon>
        <taxon>Cyanophyceae</taxon>
        <taxon>Nostocales</taxon>
        <taxon>Aphanizomenonaceae</taxon>
        <taxon>Sphaerospermopsis</taxon>
    </lineage>
</organism>
<evidence type="ECO:0000256" key="1">
    <source>
        <dbReference type="SAM" id="SignalP"/>
    </source>
</evidence>